<dbReference type="PROSITE" id="PS51273">
    <property type="entry name" value="GATASE_TYPE_1"/>
    <property type="match status" value="1"/>
</dbReference>
<dbReference type="GO" id="GO:0000162">
    <property type="term" value="P:L-tryptophan biosynthetic process"/>
    <property type="evidence" value="ECO:0007669"/>
    <property type="project" value="TreeGrafter"/>
</dbReference>
<dbReference type="SUPFAM" id="SSF52317">
    <property type="entry name" value="Class I glutamine amidotransferase-like"/>
    <property type="match status" value="1"/>
</dbReference>
<dbReference type="Pfam" id="PF00117">
    <property type="entry name" value="GATase"/>
    <property type="match status" value="1"/>
</dbReference>
<dbReference type="NCBIfam" id="TIGR00566">
    <property type="entry name" value="trpG_papA"/>
    <property type="match status" value="1"/>
</dbReference>
<evidence type="ECO:0000313" key="6">
    <source>
        <dbReference type="EMBL" id="TQV81545.1"/>
    </source>
</evidence>
<name>A0A545TWE6_9GAMM</name>
<comment type="caution">
    <text evidence="6">The sequence shown here is derived from an EMBL/GenBank/DDBJ whole genome shotgun (WGS) entry which is preliminary data.</text>
</comment>
<dbReference type="InterPro" id="IPR017926">
    <property type="entry name" value="GATASE"/>
</dbReference>
<gene>
    <name evidence="6" type="ORF">FLL46_25690</name>
</gene>
<dbReference type="OrthoDB" id="9786812at2"/>
<dbReference type="InterPro" id="IPR006221">
    <property type="entry name" value="TrpG/PapA_dom"/>
</dbReference>
<sequence>MTQPLQIIMIDNYDSFTYNLVNQFRMLNVEVVVFRNDTPIDEIFTEQRLQNKRSVIVISPGPGNPDSAGNSLKIIEQFSGKLPILGICLGHQAIVQQFGGVVGQARDIVHGKADDIHTEEHPVFNALPNPLRAARYHSLVATQMPTNLDVIAKTEHEVMAVKHQQHKILGFQFHPESILTTYGGELLKSSLSWLADAPLGQANHQPTNA</sequence>
<comment type="catalytic activity">
    <reaction evidence="4">
        <text>chorismate + L-glutamine = anthranilate + pyruvate + L-glutamate + H(+)</text>
        <dbReference type="Rhea" id="RHEA:21732"/>
        <dbReference type="ChEBI" id="CHEBI:15361"/>
        <dbReference type="ChEBI" id="CHEBI:15378"/>
        <dbReference type="ChEBI" id="CHEBI:16567"/>
        <dbReference type="ChEBI" id="CHEBI:29748"/>
        <dbReference type="ChEBI" id="CHEBI:29985"/>
        <dbReference type="ChEBI" id="CHEBI:58359"/>
        <dbReference type="EC" id="4.1.3.27"/>
    </reaction>
</comment>
<proteinExistence type="predicted"/>
<reference evidence="6 7" key="1">
    <citation type="submission" date="2019-07" db="EMBL/GenBank/DDBJ databases">
        <title>Draft genome for Aliikangiella sp. M105.</title>
        <authorList>
            <person name="Wang G."/>
        </authorList>
    </citation>
    <scope>NUCLEOTIDE SEQUENCE [LARGE SCALE GENOMIC DNA]</scope>
    <source>
        <strain evidence="6 7">M105</strain>
    </source>
</reference>
<evidence type="ECO:0000313" key="7">
    <source>
        <dbReference type="Proteomes" id="UP000315439"/>
    </source>
</evidence>
<dbReference type="PRINTS" id="PR00099">
    <property type="entry name" value="CPSGATASE"/>
</dbReference>
<keyword evidence="3" id="KW-0456">Lyase</keyword>
<evidence type="ECO:0000256" key="1">
    <source>
        <dbReference type="ARBA" id="ARBA00012266"/>
    </source>
</evidence>
<dbReference type="CDD" id="cd01743">
    <property type="entry name" value="GATase1_Anthranilate_Synthase"/>
    <property type="match status" value="1"/>
</dbReference>
<feature type="domain" description="Glutamine amidotransferase" evidence="5">
    <location>
        <begin position="9"/>
        <end position="190"/>
    </location>
</feature>
<dbReference type="PANTHER" id="PTHR43418:SF2">
    <property type="entry name" value="BIFUNCTIONAL PROTEIN TRPGD"/>
    <property type="match status" value="1"/>
</dbReference>
<dbReference type="FunFam" id="3.40.50.880:FF:000003">
    <property type="entry name" value="Anthranilate synthase component II"/>
    <property type="match status" value="1"/>
</dbReference>
<dbReference type="PRINTS" id="PR00097">
    <property type="entry name" value="ANTSNTHASEII"/>
</dbReference>
<dbReference type="Proteomes" id="UP000315439">
    <property type="component" value="Unassembled WGS sequence"/>
</dbReference>
<organism evidence="6 7">
    <name type="scientific">Aliikangiella coralliicola</name>
    <dbReference type="NCBI Taxonomy" id="2592383"/>
    <lineage>
        <taxon>Bacteria</taxon>
        <taxon>Pseudomonadati</taxon>
        <taxon>Pseudomonadota</taxon>
        <taxon>Gammaproteobacteria</taxon>
        <taxon>Oceanospirillales</taxon>
        <taxon>Pleioneaceae</taxon>
        <taxon>Aliikangiella</taxon>
    </lineage>
</organism>
<dbReference type="PANTHER" id="PTHR43418">
    <property type="entry name" value="MULTIFUNCTIONAL TRYPTOPHAN BIOSYNTHESIS PROTEIN-RELATED"/>
    <property type="match status" value="1"/>
</dbReference>
<keyword evidence="7" id="KW-1185">Reference proteome</keyword>
<protein>
    <recommendedName>
        <fullName evidence="1">anthranilate synthase</fullName>
        <ecNumber evidence="1">4.1.3.27</ecNumber>
    </recommendedName>
</protein>
<dbReference type="InterPro" id="IPR050472">
    <property type="entry name" value="Anth_synth/Amidotransfase"/>
</dbReference>
<dbReference type="EC" id="4.1.3.27" evidence="1"/>
<dbReference type="PRINTS" id="PR00096">
    <property type="entry name" value="GATASE"/>
</dbReference>
<accession>A0A545TWE6</accession>
<evidence type="ECO:0000256" key="2">
    <source>
        <dbReference type="ARBA" id="ARBA00022962"/>
    </source>
</evidence>
<dbReference type="GO" id="GO:0004049">
    <property type="term" value="F:anthranilate synthase activity"/>
    <property type="evidence" value="ECO:0007669"/>
    <property type="project" value="UniProtKB-EC"/>
</dbReference>
<dbReference type="RefSeq" id="WP_142935114.1">
    <property type="nucleotide sequence ID" value="NZ_ML660172.1"/>
</dbReference>
<evidence type="ECO:0000259" key="5">
    <source>
        <dbReference type="Pfam" id="PF00117"/>
    </source>
</evidence>
<evidence type="ECO:0000256" key="3">
    <source>
        <dbReference type="ARBA" id="ARBA00023239"/>
    </source>
</evidence>
<dbReference type="GO" id="GO:0002047">
    <property type="term" value="P:phenazine biosynthetic process"/>
    <property type="evidence" value="ECO:0007669"/>
    <property type="project" value="TreeGrafter"/>
</dbReference>
<dbReference type="InterPro" id="IPR029062">
    <property type="entry name" value="Class_I_gatase-like"/>
</dbReference>
<dbReference type="Gene3D" id="3.40.50.880">
    <property type="match status" value="1"/>
</dbReference>
<keyword evidence="2" id="KW-0315">Glutamine amidotransferase</keyword>
<dbReference type="EMBL" id="VIKS01000016">
    <property type="protein sequence ID" value="TQV81545.1"/>
    <property type="molecule type" value="Genomic_DNA"/>
</dbReference>
<dbReference type="AlphaFoldDB" id="A0A545TWE6"/>
<evidence type="ECO:0000256" key="4">
    <source>
        <dbReference type="ARBA" id="ARBA00047683"/>
    </source>
</evidence>
<dbReference type="GO" id="GO:0004048">
    <property type="term" value="F:anthranilate phosphoribosyltransferase activity"/>
    <property type="evidence" value="ECO:0007669"/>
    <property type="project" value="TreeGrafter"/>
</dbReference>
<dbReference type="GO" id="GO:0005829">
    <property type="term" value="C:cytosol"/>
    <property type="evidence" value="ECO:0007669"/>
    <property type="project" value="TreeGrafter"/>
</dbReference>